<dbReference type="AlphaFoldDB" id="A0A0W7WXA3"/>
<dbReference type="Proteomes" id="UP000054804">
    <property type="component" value="Unassembled WGS sequence"/>
</dbReference>
<dbReference type="STRING" id="1765722.AT728_27425"/>
<proteinExistence type="predicted"/>
<keyword evidence="3" id="KW-1185">Reference proteome</keyword>
<sequence>MDPVIVGAVATVAVSIVNGIVKAVKGRWEADVEIARITETGRSDLIRHATARDLRPGPFRSLPADLDGGSRRGGSTQH</sequence>
<evidence type="ECO:0000313" key="2">
    <source>
        <dbReference type="EMBL" id="KUF15210.1"/>
    </source>
</evidence>
<evidence type="ECO:0000256" key="1">
    <source>
        <dbReference type="SAM" id="MobiDB-lite"/>
    </source>
</evidence>
<organism evidence="2 3">
    <name type="scientific">Streptomyces silvensis</name>
    <dbReference type="NCBI Taxonomy" id="1765722"/>
    <lineage>
        <taxon>Bacteria</taxon>
        <taxon>Bacillati</taxon>
        <taxon>Actinomycetota</taxon>
        <taxon>Actinomycetes</taxon>
        <taxon>Kitasatosporales</taxon>
        <taxon>Streptomycetaceae</taxon>
        <taxon>Streptomyces</taxon>
    </lineage>
</organism>
<gene>
    <name evidence="2" type="ORF">AT728_27425</name>
</gene>
<dbReference type="RefSeq" id="WP_058850773.1">
    <property type="nucleotide sequence ID" value="NZ_LOCL01000048.1"/>
</dbReference>
<protein>
    <submittedName>
        <fullName evidence="2">Uncharacterized protein</fullName>
    </submittedName>
</protein>
<comment type="caution">
    <text evidence="2">The sequence shown here is derived from an EMBL/GenBank/DDBJ whole genome shotgun (WGS) entry which is preliminary data.</text>
</comment>
<feature type="region of interest" description="Disordered" evidence="1">
    <location>
        <begin position="54"/>
        <end position="78"/>
    </location>
</feature>
<accession>A0A0W7WXA3</accession>
<reference evidence="2 3" key="1">
    <citation type="submission" date="2015-12" db="EMBL/GenBank/DDBJ databases">
        <title>Draft genome sequence of Streptomyces silvensis ATCC 53525, a producer of novel hormone antagonists.</title>
        <authorList>
            <person name="Johnston C.W."/>
            <person name="Li Y."/>
            <person name="Magarvey N.A."/>
        </authorList>
    </citation>
    <scope>NUCLEOTIDE SEQUENCE [LARGE SCALE GENOMIC DNA]</scope>
    <source>
        <strain evidence="2 3">ATCC 53525</strain>
    </source>
</reference>
<evidence type="ECO:0000313" key="3">
    <source>
        <dbReference type="Proteomes" id="UP000054804"/>
    </source>
</evidence>
<dbReference type="EMBL" id="LOCL01000048">
    <property type="protein sequence ID" value="KUF15210.1"/>
    <property type="molecule type" value="Genomic_DNA"/>
</dbReference>
<name>A0A0W7WXA3_9ACTN</name>